<evidence type="ECO:0000256" key="4">
    <source>
        <dbReference type="ARBA" id="ARBA00023136"/>
    </source>
</evidence>
<evidence type="ECO:0000256" key="5">
    <source>
        <dbReference type="SAM" id="Phobius"/>
    </source>
</evidence>
<dbReference type="Proteomes" id="UP001212498">
    <property type="component" value="Unassembled WGS sequence"/>
</dbReference>
<comment type="caution">
    <text evidence="7">The sequence shown here is derived from an EMBL/GenBank/DDBJ whole genome shotgun (WGS) entry which is preliminary data.</text>
</comment>
<keyword evidence="4 5" id="KW-0472">Membrane</keyword>
<feature type="transmembrane region" description="Helical" evidence="5">
    <location>
        <begin position="6"/>
        <end position="31"/>
    </location>
</feature>
<evidence type="ECO:0000259" key="6">
    <source>
        <dbReference type="Pfam" id="PF06803"/>
    </source>
</evidence>
<protein>
    <submittedName>
        <fullName evidence="7">DUF1232 domain-containing protein</fullName>
    </submittedName>
</protein>
<evidence type="ECO:0000313" key="8">
    <source>
        <dbReference type="Proteomes" id="UP001212498"/>
    </source>
</evidence>
<name>A0ABT4T9F7_9ACTN</name>
<proteinExistence type="predicted"/>
<feature type="domain" description="DUF1232" evidence="6">
    <location>
        <begin position="66"/>
        <end position="100"/>
    </location>
</feature>
<evidence type="ECO:0000256" key="1">
    <source>
        <dbReference type="ARBA" id="ARBA00004127"/>
    </source>
</evidence>
<evidence type="ECO:0000256" key="2">
    <source>
        <dbReference type="ARBA" id="ARBA00022692"/>
    </source>
</evidence>
<dbReference type="EMBL" id="JAPNUD010000153">
    <property type="protein sequence ID" value="MDA0645755.1"/>
    <property type="molecule type" value="Genomic_DNA"/>
</dbReference>
<evidence type="ECO:0000256" key="3">
    <source>
        <dbReference type="ARBA" id="ARBA00022989"/>
    </source>
</evidence>
<sequence length="140" mass="15250">MTGSWGWDLLIGIVAALLVAWLALIATLAIVRPRGGLLREALRLLPDVLRLVRRLAADPGLPRGVRVRLALLLAYLALPLDLVPDFIPVLGYADDVIVVTMVLRSVVRRAGLEAVRRHWPGTDDGLATLTRLTGLDKPRA</sequence>
<dbReference type="RefSeq" id="WP_219549627.1">
    <property type="nucleotide sequence ID" value="NZ_BAABFD010000026.1"/>
</dbReference>
<keyword evidence="8" id="KW-1185">Reference proteome</keyword>
<accession>A0ABT4T9F7</accession>
<dbReference type="Pfam" id="PF06803">
    <property type="entry name" value="DUF1232"/>
    <property type="match status" value="1"/>
</dbReference>
<reference evidence="7 8" key="1">
    <citation type="submission" date="2022-11" db="EMBL/GenBank/DDBJ databases">
        <title>Nonomuraea corallina sp. nov., a new species of the genus Nonomuraea isolated from sea side sediment in Thai sea.</title>
        <authorList>
            <person name="Ngamcharungchit C."/>
            <person name="Matsumoto A."/>
            <person name="Suriyachadkun C."/>
            <person name="Panbangred W."/>
            <person name="Inahashi Y."/>
            <person name="Intra B."/>
        </authorList>
    </citation>
    <scope>NUCLEOTIDE SEQUENCE [LARGE SCALE GENOMIC DNA]</scope>
    <source>
        <strain evidence="7 8">DSM 43553</strain>
    </source>
</reference>
<keyword evidence="2 5" id="KW-0812">Transmembrane</keyword>
<keyword evidence="3 5" id="KW-1133">Transmembrane helix</keyword>
<organism evidence="7 8">
    <name type="scientific">Nonomuraea ferruginea</name>
    <dbReference type="NCBI Taxonomy" id="46174"/>
    <lineage>
        <taxon>Bacteria</taxon>
        <taxon>Bacillati</taxon>
        <taxon>Actinomycetota</taxon>
        <taxon>Actinomycetes</taxon>
        <taxon>Streptosporangiales</taxon>
        <taxon>Streptosporangiaceae</taxon>
        <taxon>Nonomuraea</taxon>
    </lineage>
</organism>
<dbReference type="InterPro" id="IPR010652">
    <property type="entry name" value="DUF1232"/>
</dbReference>
<gene>
    <name evidence="7" type="ORF">OUY24_34470</name>
</gene>
<evidence type="ECO:0000313" key="7">
    <source>
        <dbReference type="EMBL" id="MDA0645755.1"/>
    </source>
</evidence>
<comment type="subcellular location">
    <subcellularLocation>
        <location evidence="1">Endomembrane system</location>
        <topology evidence="1">Multi-pass membrane protein</topology>
    </subcellularLocation>
</comment>